<dbReference type="SUPFAM" id="SSF51126">
    <property type="entry name" value="Pectin lyase-like"/>
    <property type="match status" value="1"/>
</dbReference>
<evidence type="ECO:0008006" key="3">
    <source>
        <dbReference type="Google" id="ProtNLM"/>
    </source>
</evidence>
<dbReference type="RefSeq" id="WP_008585477.1">
    <property type="nucleotide sequence ID" value="NZ_CP007035.1"/>
</dbReference>
<dbReference type="KEGG" id="nso:NIASO_10795"/>
<dbReference type="Proteomes" id="UP000003586">
    <property type="component" value="Chromosome"/>
</dbReference>
<sequence length="501" mass="54870">MRTLFFTATVLALAVTIVAFIHTKQWQSKFVQVNPDGSLHYTPDGRGNILPDFSRVGYKTGNVPIPDVPMVQTIAPGPDAAAAIQKAIDDLSKRPLAANGFRGAILLKKGTYSIPGNIKISASGIVLRGEGAETILVAQGNNRRALINVSGTGDIKEVKDTRTALTDNYVPVGAKSFTVANAAAFKPGDAIIVHWAAKQQWIEDLKMNQIEARPGTKQWQASEYDFKFQRTVTKVSGNTVFTDNPVVMAMESKYNTAEIYKYTFDGRITNVGVENLYCASAYTSDTSEEHSWDAVLFNKIENGWVRNVTARYFAYSCVNLGGLAKNITVTDCYCFDHKSIITGGRRYSFNNGGQQNLFMNCKAKDGRHDYVTGAKVCGPNVFYNCTASVTHADIGPHHRWAMGTLYDNIVTDGEINIQDRGNWGSGHGWSGVNQILWNCTAKKATVQNPWVSGKNYCIGLKGQKAAGRLAGRPEGVWEGQNQVGLELKSLYAAQLKARKDL</sequence>
<organism evidence="1 2">
    <name type="scientific">Niabella soli DSM 19437</name>
    <dbReference type="NCBI Taxonomy" id="929713"/>
    <lineage>
        <taxon>Bacteria</taxon>
        <taxon>Pseudomonadati</taxon>
        <taxon>Bacteroidota</taxon>
        <taxon>Chitinophagia</taxon>
        <taxon>Chitinophagales</taxon>
        <taxon>Chitinophagaceae</taxon>
        <taxon>Niabella</taxon>
    </lineage>
</organism>
<dbReference type="InterPro" id="IPR011050">
    <property type="entry name" value="Pectin_lyase_fold/virulence"/>
</dbReference>
<dbReference type="eggNOG" id="COG5434">
    <property type="taxonomic scope" value="Bacteria"/>
</dbReference>
<dbReference type="InterPro" id="IPR012334">
    <property type="entry name" value="Pectin_lyas_fold"/>
</dbReference>
<protein>
    <recommendedName>
        <fullName evidence="3">Pectate lyase</fullName>
    </recommendedName>
</protein>
<evidence type="ECO:0000313" key="1">
    <source>
        <dbReference type="EMBL" id="AHF15512.1"/>
    </source>
</evidence>
<dbReference type="AlphaFoldDB" id="W0EXL5"/>
<reference evidence="1 2" key="1">
    <citation type="submission" date="2013-12" db="EMBL/GenBank/DDBJ databases">
        <authorList>
            <consortium name="DOE Joint Genome Institute"/>
            <person name="Eisen J."/>
            <person name="Huntemann M."/>
            <person name="Han J."/>
            <person name="Chen A."/>
            <person name="Kyrpides N."/>
            <person name="Mavromatis K."/>
            <person name="Markowitz V."/>
            <person name="Palaniappan K."/>
            <person name="Ivanova N."/>
            <person name="Schaumberg A."/>
            <person name="Pati A."/>
            <person name="Liolios K."/>
            <person name="Nordberg H.P."/>
            <person name="Cantor M.N."/>
            <person name="Hua S.X."/>
            <person name="Woyke T."/>
        </authorList>
    </citation>
    <scope>NUCLEOTIDE SEQUENCE [LARGE SCALE GENOMIC DNA]</scope>
    <source>
        <strain evidence="2">DSM 19437</strain>
    </source>
</reference>
<dbReference type="STRING" id="929713.NIASO_10795"/>
<dbReference type="Gene3D" id="2.160.20.10">
    <property type="entry name" value="Single-stranded right-handed beta-helix, Pectin lyase-like"/>
    <property type="match status" value="2"/>
</dbReference>
<dbReference type="EMBL" id="CP007035">
    <property type="protein sequence ID" value="AHF15512.1"/>
    <property type="molecule type" value="Genomic_DNA"/>
</dbReference>
<dbReference type="OrthoDB" id="5488826at2"/>
<evidence type="ECO:0000313" key="2">
    <source>
        <dbReference type="Proteomes" id="UP000003586"/>
    </source>
</evidence>
<name>W0EXL5_9BACT</name>
<keyword evidence="2" id="KW-1185">Reference proteome</keyword>
<accession>W0EXL5</accession>
<proteinExistence type="predicted"/>
<dbReference type="HOGENOM" id="CLU_027946_0_0_10"/>
<gene>
    <name evidence="1" type="ORF">NIASO_10795</name>
</gene>